<dbReference type="EMBL" id="BJXA01000001">
    <property type="protein sequence ID" value="GEM35613.1"/>
    <property type="molecule type" value="Genomic_DNA"/>
</dbReference>
<dbReference type="SUPFAM" id="SSF48317">
    <property type="entry name" value="Acid phosphatase/Vanadium-dependent haloperoxidase"/>
    <property type="match status" value="1"/>
</dbReference>
<accession>A0A511M4P5</accession>
<dbReference type="Proteomes" id="UP000321424">
    <property type="component" value="Unassembled WGS sequence"/>
</dbReference>
<dbReference type="Gene3D" id="1.20.144.10">
    <property type="entry name" value="Phosphatidic acid phosphatase type 2/haloperoxidase"/>
    <property type="match status" value="2"/>
</dbReference>
<gene>
    <name evidence="3" type="ORF">NN4_01320</name>
</gene>
<sequence length="182" mass="19063">MSVDLDVLRWLSEHRTPTLTTMARWAMDMGASPAVMAAVGAVGLIVVVAKRWWWQGVTVAVASVVALVVASVFKQMVQRARPSGDLAVVQVGGWAMPSTIAAMTAAVVVATYLVLPWSAGQRRWTAALLAVIVLLIGVAMVYLGAHWPTDVLVGWAVGAGVGGVVASLPLVGLRAETGNLPR</sequence>
<proteinExistence type="predicted"/>
<evidence type="ECO:0000313" key="4">
    <source>
        <dbReference type="Proteomes" id="UP000321424"/>
    </source>
</evidence>
<name>A0A511M4P5_9NOCA</name>
<keyword evidence="1" id="KW-0472">Membrane</keyword>
<evidence type="ECO:0000313" key="3">
    <source>
        <dbReference type="EMBL" id="GEM35613.1"/>
    </source>
</evidence>
<comment type="caution">
    <text evidence="3">The sequence shown here is derived from an EMBL/GenBank/DDBJ whole genome shotgun (WGS) entry which is preliminary data.</text>
</comment>
<reference evidence="3 4" key="1">
    <citation type="submission" date="2019-07" db="EMBL/GenBank/DDBJ databases">
        <title>Whole genome shotgun sequence of Nocardia ninae NBRC 108245.</title>
        <authorList>
            <person name="Hosoyama A."/>
            <person name="Uohara A."/>
            <person name="Ohji S."/>
            <person name="Ichikawa N."/>
        </authorList>
    </citation>
    <scope>NUCLEOTIDE SEQUENCE [LARGE SCALE GENOMIC DNA]</scope>
    <source>
        <strain evidence="3 4">NBRC 108245</strain>
    </source>
</reference>
<dbReference type="PANTHER" id="PTHR14969">
    <property type="entry name" value="SPHINGOSINE-1-PHOSPHATE PHOSPHOHYDROLASE"/>
    <property type="match status" value="1"/>
</dbReference>
<feature type="domain" description="Phosphatidic acid phosphatase type 2/haloperoxidase" evidence="2">
    <location>
        <begin position="55"/>
        <end position="166"/>
    </location>
</feature>
<feature type="transmembrane region" description="Helical" evidence="1">
    <location>
        <begin position="30"/>
        <end position="49"/>
    </location>
</feature>
<dbReference type="AlphaFoldDB" id="A0A511M4P5"/>
<protein>
    <recommendedName>
        <fullName evidence="2">Phosphatidic acid phosphatase type 2/haloperoxidase domain-containing protein</fullName>
    </recommendedName>
</protein>
<evidence type="ECO:0000259" key="2">
    <source>
        <dbReference type="SMART" id="SM00014"/>
    </source>
</evidence>
<dbReference type="PANTHER" id="PTHR14969:SF13">
    <property type="entry name" value="AT30094P"/>
    <property type="match status" value="1"/>
</dbReference>
<dbReference type="RefSeq" id="WP_147127966.1">
    <property type="nucleotide sequence ID" value="NZ_BJXA01000001.1"/>
</dbReference>
<keyword evidence="4" id="KW-1185">Reference proteome</keyword>
<dbReference type="InterPro" id="IPR036938">
    <property type="entry name" value="PAP2/HPO_sf"/>
</dbReference>
<dbReference type="Pfam" id="PF01569">
    <property type="entry name" value="PAP2"/>
    <property type="match status" value="1"/>
</dbReference>
<feature type="transmembrane region" description="Helical" evidence="1">
    <location>
        <begin position="127"/>
        <end position="145"/>
    </location>
</feature>
<organism evidence="3 4">
    <name type="scientific">Nocardia ninae NBRC 108245</name>
    <dbReference type="NCBI Taxonomy" id="1210091"/>
    <lineage>
        <taxon>Bacteria</taxon>
        <taxon>Bacillati</taxon>
        <taxon>Actinomycetota</taxon>
        <taxon>Actinomycetes</taxon>
        <taxon>Mycobacteriales</taxon>
        <taxon>Nocardiaceae</taxon>
        <taxon>Nocardia</taxon>
    </lineage>
</organism>
<dbReference type="SMART" id="SM00014">
    <property type="entry name" value="acidPPc"/>
    <property type="match status" value="1"/>
</dbReference>
<keyword evidence="1" id="KW-0812">Transmembrane</keyword>
<feature type="transmembrane region" description="Helical" evidence="1">
    <location>
        <begin position="93"/>
        <end position="115"/>
    </location>
</feature>
<feature type="transmembrane region" description="Helical" evidence="1">
    <location>
        <begin position="56"/>
        <end position="73"/>
    </location>
</feature>
<dbReference type="InterPro" id="IPR000326">
    <property type="entry name" value="PAP2/HPO"/>
</dbReference>
<keyword evidence="1" id="KW-1133">Transmembrane helix</keyword>
<feature type="transmembrane region" description="Helical" evidence="1">
    <location>
        <begin position="151"/>
        <end position="173"/>
    </location>
</feature>
<evidence type="ECO:0000256" key="1">
    <source>
        <dbReference type="SAM" id="Phobius"/>
    </source>
</evidence>